<dbReference type="EMBL" id="KQ947428">
    <property type="protein sequence ID" value="KUJ10899.1"/>
    <property type="molecule type" value="Genomic_DNA"/>
</dbReference>
<feature type="transmembrane region" description="Helical" evidence="1">
    <location>
        <begin position="406"/>
        <end position="427"/>
    </location>
</feature>
<dbReference type="AlphaFoldDB" id="A0A194WT91"/>
<dbReference type="OrthoDB" id="2830640at2759"/>
<proteinExistence type="predicted"/>
<accession>A0A194WT91</accession>
<keyword evidence="1" id="KW-1133">Transmembrane helix</keyword>
<evidence type="ECO:0000313" key="3">
    <source>
        <dbReference type="Proteomes" id="UP000070700"/>
    </source>
</evidence>
<protein>
    <submittedName>
        <fullName evidence="2">Uncharacterized protein</fullName>
    </submittedName>
</protein>
<evidence type="ECO:0000313" key="2">
    <source>
        <dbReference type="EMBL" id="KUJ10899.1"/>
    </source>
</evidence>
<dbReference type="GeneID" id="28820835"/>
<dbReference type="RefSeq" id="XP_018065254.1">
    <property type="nucleotide sequence ID" value="XM_018211109.1"/>
</dbReference>
<reference evidence="2 3" key="1">
    <citation type="submission" date="2015-10" db="EMBL/GenBank/DDBJ databases">
        <title>Full genome of DAOMC 229536 Phialocephala scopiformis, a fungal endophyte of spruce producing the potent anti-insectan compound rugulosin.</title>
        <authorList>
            <consortium name="DOE Joint Genome Institute"/>
            <person name="Walker A.K."/>
            <person name="Frasz S.L."/>
            <person name="Seifert K.A."/>
            <person name="Miller J.D."/>
            <person name="Mondo S.J."/>
            <person name="Labutti K."/>
            <person name="Lipzen A."/>
            <person name="Dockter R."/>
            <person name="Kennedy M."/>
            <person name="Grigoriev I.V."/>
            <person name="Spatafora J.W."/>
        </authorList>
    </citation>
    <scope>NUCLEOTIDE SEQUENCE [LARGE SCALE GENOMIC DNA]</scope>
    <source>
        <strain evidence="2 3">CBS 120377</strain>
    </source>
</reference>
<dbReference type="Gene3D" id="1.20.58.340">
    <property type="entry name" value="Magnesium transport protein CorA, transmembrane region"/>
    <property type="match status" value="1"/>
</dbReference>
<sequence length="466" mass="53250">MDAFDYIFKANVDRCKTITETSTYLEIFLYSDPDYNTVEEDPLLEAEFDDFLHAKGRFETLQMPTGVTRLAGVRIILQQNAQHPETFSPHFLSLKAEDYIAMTKGFHLSQEAIDGTSAVGPLFFSDVDANEDGTYLQIVYRKSDVRKKGKTRGWELNLSHNLDTGITTGFCKGTPSSDIVASIKHLKAFVSEIGHPLLLPLVIFGHDMSSNTELKQRAARDWLRRIEFALSMRDEEYLKNGLLDLDALNRDLVECYSQTIWRPPSTYLQIIAHFKEAMETFKTRLPDKRKNSVMDMLHGKILSRLTFHERKLHGLASYTKTTQQRLEIQMAALRMIVAQKDSRLNFEVAGNSRSLAHATKRDTGSMMALALLGTVFLPGTYIASIFSTTFFDFQNATWNSVMSPKFWLYWATAIPITLIILGAWMLWERMRKARYEKEELDLARAAEDMERAILAAMTKRPLPGPW</sequence>
<keyword evidence="1" id="KW-0472">Membrane</keyword>
<organism evidence="2 3">
    <name type="scientific">Mollisia scopiformis</name>
    <name type="common">Conifer needle endophyte fungus</name>
    <name type="synonym">Phialocephala scopiformis</name>
    <dbReference type="NCBI Taxonomy" id="149040"/>
    <lineage>
        <taxon>Eukaryota</taxon>
        <taxon>Fungi</taxon>
        <taxon>Dikarya</taxon>
        <taxon>Ascomycota</taxon>
        <taxon>Pezizomycotina</taxon>
        <taxon>Leotiomycetes</taxon>
        <taxon>Helotiales</taxon>
        <taxon>Mollisiaceae</taxon>
        <taxon>Mollisia</taxon>
    </lineage>
</organism>
<keyword evidence="1" id="KW-0812">Transmembrane</keyword>
<evidence type="ECO:0000256" key="1">
    <source>
        <dbReference type="SAM" id="Phobius"/>
    </source>
</evidence>
<dbReference type="InParanoid" id="A0A194WT91"/>
<feature type="transmembrane region" description="Helical" evidence="1">
    <location>
        <begin position="366"/>
        <end position="386"/>
    </location>
</feature>
<gene>
    <name evidence="2" type="ORF">LY89DRAFT_626482</name>
</gene>
<dbReference type="KEGG" id="psco:LY89DRAFT_626482"/>
<dbReference type="Proteomes" id="UP000070700">
    <property type="component" value="Unassembled WGS sequence"/>
</dbReference>
<keyword evidence="3" id="KW-1185">Reference proteome</keyword>
<name>A0A194WT91_MOLSC</name>
<dbReference type="STRING" id="149040.A0A194WT91"/>